<evidence type="ECO:0000313" key="7">
    <source>
        <dbReference type="Proteomes" id="UP001327560"/>
    </source>
</evidence>
<dbReference type="SUPFAM" id="SSF46689">
    <property type="entry name" value="Homeodomain-like"/>
    <property type="match status" value="1"/>
</dbReference>
<feature type="compositionally biased region" description="Polar residues" evidence="3">
    <location>
        <begin position="1"/>
        <end position="17"/>
    </location>
</feature>
<dbReference type="CDD" id="cd00167">
    <property type="entry name" value="SANT"/>
    <property type="match status" value="2"/>
</dbReference>
<evidence type="ECO:0000259" key="4">
    <source>
        <dbReference type="PROSITE" id="PS50090"/>
    </source>
</evidence>
<proteinExistence type="predicted"/>
<dbReference type="GO" id="GO:0000978">
    <property type="term" value="F:RNA polymerase II cis-regulatory region sequence-specific DNA binding"/>
    <property type="evidence" value="ECO:0007669"/>
    <property type="project" value="TreeGrafter"/>
</dbReference>
<dbReference type="Gene3D" id="1.10.10.60">
    <property type="entry name" value="Homeodomain-like"/>
    <property type="match status" value="2"/>
</dbReference>
<dbReference type="InterPro" id="IPR001005">
    <property type="entry name" value="SANT/Myb"/>
</dbReference>
<dbReference type="EMBL" id="CP136891">
    <property type="protein sequence ID" value="WOK95985.1"/>
    <property type="molecule type" value="Genomic_DNA"/>
</dbReference>
<gene>
    <name evidence="6" type="ORF">Cni_G04692</name>
</gene>
<dbReference type="PROSITE" id="PS51294">
    <property type="entry name" value="HTH_MYB"/>
    <property type="match status" value="2"/>
</dbReference>
<feature type="domain" description="HTH myb-type" evidence="5">
    <location>
        <begin position="148"/>
        <end position="195"/>
    </location>
</feature>
<dbReference type="GO" id="GO:0005634">
    <property type="term" value="C:nucleus"/>
    <property type="evidence" value="ECO:0007669"/>
    <property type="project" value="TreeGrafter"/>
</dbReference>
<dbReference type="FunFam" id="1.10.10.60:FF:000010">
    <property type="entry name" value="Transcriptional activator Myb isoform A"/>
    <property type="match status" value="1"/>
</dbReference>
<feature type="domain" description="Myb-like" evidence="4">
    <location>
        <begin position="141"/>
        <end position="191"/>
    </location>
</feature>
<keyword evidence="1" id="KW-0677">Repeat</keyword>
<accession>A0AAQ3Q2G1</accession>
<name>A0AAQ3Q2G1_9LILI</name>
<protein>
    <submittedName>
        <fullName evidence="6">Uncharacterized protein</fullName>
    </submittedName>
</protein>
<dbReference type="InterPro" id="IPR017930">
    <property type="entry name" value="Myb_dom"/>
</dbReference>
<dbReference type="InterPro" id="IPR050560">
    <property type="entry name" value="MYB_TF"/>
</dbReference>
<dbReference type="Pfam" id="PF13921">
    <property type="entry name" value="Myb_DNA-bind_6"/>
    <property type="match status" value="1"/>
</dbReference>
<evidence type="ECO:0000256" key="3">
    <source>
        <dbReference type="SAM" id="MobiDB-lite"/>
    </source>
</evidence>
<organism evidence="6 7">
    <name type="scientific">Canna indica</name>
    <name type="common">Indian-shot</name>
    <dbReference type="NCBI Taxonomy" id="4628"/>
    <lineage>
        <taxon>Eukaryota</taxon>
        <taxon>Viridiplantae</taxon>
        <taxon>Streptophyta</taxon>
        <taxon>Embryophyta</taxon>
        <taxon>Tracheophyta</taxon>
        <taxon>Spermatophyta</taxon>
        <taxon>Magnoliopsida</taxon>
        <taxon>Liliopsida</taxon>
        <taxon>Zingiberales</taxon>
        <taxon>Cannaceae</taxon>
        <taxon>Canna</taxon>
    </lineage>
</organism>
<evidence type="ECO:0000313" key="6">
    <source>
        <dbReference type="EMBL" id="WOK95985.1"/>
    </source>
</evidence>
<dbReference type="PANTHER" id="PTHR45614:SF285">
    <property type="entry name" value="TRANSCRIPTION FACTOR MYB98"/>
    <property type="match status" value="1"/>
</dbReference>
<dbReference type="PROSITE" id="PS50090">
    <property type="entry name" value="MYB_LIKE"/>
    <property type="match status" value="2"/>
</dbReference>
<dbReference type="InterPro" id="IPR009057">
    <property type="entry name" value="Homeodomain-like_sf"/>
</dbReference>
<keyword evidence="7" id="KW-1185">Reference proteome</keyword>
<evidence type="ECO:0000256" key="2">
    <source>
        <dbReference type="ARBA" id="ARBA00023125"/>
    </source>
</evidence>
<feature type="region of interest" description="Disordered" evidence="3">
    <location>
        <begin position="1"/>
        <end position="31"/>
    </location>
</feature>
<dbReference type="PANTHER" id="PTHR45614">
    <property type="entry name" value="MYB PROTEIN-RELATED"/>
    <property type="match status" value="1"/>
</dbReference>
<evidence type="ECO:0000256" key="1">
    <source>
        <dbReference type="ARBA" id="ARBA00022737"/>
    </source>
</evidence>
<dbReference type="SMART" id="SM00717">
    <property type="entry name" value="SANT"/>
    <property type="match status" value="2"/>
</dbReference>
<reference evidence="6 7" key="1">
    <citation type="submission" date="2023-10" db="EMBL/GenBank/DDBJ databases">
        <title>Chromosome-scale genome assembly provides insights into flower coloration mechanisms of Canna indica.</title>
        <authorList>
            <person name="Li C."/>
        </authorList>
    </citation>
    <scope>NUCLEOTIDE SEQUENCE [LARGE SCALE GENOMIC DNA]</scope>
    <source>
        <tissue evidence="6">Flower</tissue>
    </source>
</reference>
<feature type="domain" description="HTH myb-type" evidence="5">
    <location>
        <begin position="94"/>
        <end position="144"/>
    </location>
</feature>
<dbReference type="AlphaFoldDB" id="A0AAQ3Q2G1"/>
<dbReference type="Proteomes" id="UP001327560">
    <property type="component" value="Chromosome 2"/>
</dbReference>
<keyword evidence="2" id="KW-0238">DNA-binding</keyword>
<evidence type="ECO:0000259" key="5">
    <source>
        <dbReference type="PROSITE" id="PS51294"/>
    </source>
</evidence>
<dbReference type="GO" id="GO:0000981">
    <property type="term" value="F:DNA-binding transcription factor activity, RNA polymerase II-specific"/>
    <property type="evidence" value="ECO:0007669"/>
    <property type="project" value="TreeGrafter"/>
</dbReference>
<feature type="domain" description="Myb-like" evidence="4">
    <location>
        <begin position="89"/>
        <end position="140"/>
    </location>
</feature>
<sequence>MDFGCRNSSHQLPSPATLQDEEKQSLHSGGVQSAMNQGLVIRKTRRVNRFEVSFRTPTMLVVEICPIHEKVHGYDQESKEEKEGKEKTSSYAMKGQWTAEEDSMLIELVEQHGIKKWSQVARMLHGRIGKQCRERWHNHLRPDIKMDTWTEAEDIILIQAHSELGNRWVEIAKRLPGRTENAIKNHWNTNKRRQTSRRARLRCKESSHSSLLQKYIKSLNLPSTQTSGTISMNKNPNPILHMRTPLVPAPQLTIDPNFNCDGAIHKEAVTDEYGFPRGWGFGGTTSEQDEISRLFEGLENGGEITTAPAPMATWDDVVPPPLMMAPDDENSVKRDMDLMEMLDALFEQTGKQQL</sequence>